<sequence>MPTKFWENKEADILDLIERLVNIDSGTFYKAGVDQVGNVLASAYQALGFQVAVDQQSERGDHLVIVHPEGQHPDILIIGHMDTVFPVGTAESRPFSRDESYAYGPGIYDMKASLVMTLFAIKSLIEQGDESFKRVKIILNSDEEHGSIYSRNLIEREAASVKYALIVEPSDMTGRLITGRRGGGKFELHVTGKAAHSGEEPEKGRSAIGELAYKIIQLHALTDPSAGVHVNVGVISGGTTPNTIAAHAKASIDVRMETLEQAVELEHKIKHICGAPTIEGTTLVLQGGITRPPMIKTAKSEHLLKNVQEEAMQLGESLTDMKIGSGSDGNLTAAVGVATIDALGPRGGNAHTAEEFLDIESLVPRTRLLANVIKRLSSE</sequence>
<gene>
    <name evidence="7" type="ORF">B4V02_12665</name>
</gene>
<dbReference type="RefSeq" id="WP_094155049.1">
    <property type="nucleotide sequence ID" value="NZ_CP020028.1"/>
</dbReference>
<dbReference type="CDD" id="cd03885">
    <property type="entry name" value="M20_CPDG2"/>
    <property type="match status" value="1"/>
</dbReference>
<protein>
    <submittedName>
        <fullName evidence="7">Carboxypeptidase</fullName>
    </submittedName>
</protein>
<keyword evidence="7" id="KW-0645">Protease</keyword>
<evidence type="ECO:0000256" key="4">
    <source>
        <dbReference type="ARBA" id="ARBA00022833"/>
    </source>
</evidence>
<dbReference type="SUPFAM" id="SSF55031">
    <property type="entry name" value="Bacterial exopeptidase dimerisation domain"/>
    <property type="match status" value="1"/>
</dbReference>
<dbReference type="InterPro" id="IPR002933">
    <property type="entry name" value="Peptidase_M20"/>
</dbReference>
<dbReference type="PANTHER" id="PTHR43808:SF9">
    <property type="entry name" value="BLL0789 PROTEIN"/>
    <property type="match status" value="1"/>
</dbReference>
<dbReference type="Pfam" id="PF07687">
    <property type="entry name" value="M20_dimer"/>
    <property type="match status" value="1"/>
</dbReference>
<dbReference type="InterPro" id="IPR036264">
    <property type="entry name" value="Bact_exopeptidase_dim_dom"/>
</dbReference>
<reference evidence="7 8" key="1">
    <citation type="submission" date="2017-03" db="EMBL/GenBank/DDBJ databases">
        <title>Complete genome sequence of Paenibacillus Kribbensis producing bioflocculants.</title>
        <authorList>
            <person name="Lee H.-G."/>
            <person name="Oh H.-M."/>
        </authorList>
    </citation>
    <scope>NUCLEOTIDE SEQUENCE [LARGE SCALE GENOMIC DNA]</scope>
    <source>
        <strain evidence="7 8">AM49</strain>
    </source>
</reference>
<dbReference type="AlphaFoldDB" id="A0A222WMW8"/>
<dbReference type="Proteomes" id="UP000214666">
    <property type="component" value="Chromosome"/>
</dbReference>
<dbReference type="SUPFAM" id="SSF53187">
    <property type="entry name" value="Zn-dependent exopeptidases"/>
    <property type="match status" value="1"/>
</dbReference>
<feature type="active site" evidence="5">
    <location>
        <position position="82"/>
    </location>
</feature>
<evidence type="ECO:0000313" key="8">
    <source>
        <dbReference type="Proteomes" id="UP000214666"/>
    </source>
</evidence>
<dbReference type="Gene3D" id="3.40.630.10">
    <property type="entry name" value="Zn peptidases"/>
    <property type="match status" value="1"/>
</dbReference>
<dbReference type="InterPro" id="IPR011650">
    <property type="entry name" value="Peptidase_M20_dimer"/>
</dbReference>
<dbReference type="OrthoDB" id="9783294at2"/>
<organism evidence="7 8">
    <name type="scientific">Paenibacillus kribbensis</name>
    <dbReference type="NCBI Taxonomy" id="172713"/>
    <lineage>
        <taxon>Bacteria</taxon>
        <taxon>Bacillati</taxon>
        <taxon>Bacillota</taxon>
        <taxon>Bacilli</taxon>
        <taxon>Bacillales</taxon>
        <taxon>Paenibacillaceae</taxon>
        <taxon>Paenibacillus</taxon>
    </lineage>
</organism>
<evidence type="ECO:0000256" key="5">
    <source>
        <dbReference type="PIRSR" id="PIRSR037238-1"/>
    </source>
</evidence>
<dbReference type="InterPro" id="IPR017150">
    <property type="entry name" value="Pept_M20_glutamate_carboxypep"/>
</dbReference>
<dbReference type="Pfam" id="PF01546">
    <property type="entry name" value="Peptidase_M20"/>
    <property type="match status" value="1"/>
</dbReference>
<accession>A0A222WMW8</accession>
<dbReference type="Gene3D" id="3.30.70.360">
    <property type="match status" value="1"/>
</dbReference>
<keyword evidence="2" id="KW-0479">Metal-binding</keyword>
<keyword evidence="7" id="KW-0121">Carboxypeptidase</keyword>
<dbReference type="KEGG" id="pkb:B4V02_12665"/>
<dbReference type="GO" id="GO:0004180">
    <property type="term" value="F:carboxypeptidase activity"/>
    <property type="evidence" value="ECO:0007669"/>
    <property type="project" value="UniProtKB-KW"/>
</dbReference>
<comment type="cofactor">
    <cofactor evidence="1">
        <name>Zn(2+)</name>
        <dbReference type="ChEBI" id="CHEBI:29105"/>
    </cofactor>
</comment>
<evidence type="ECO:0000256" key="3">
    <source>
        <dbReference type="ARBA" id="ARBA00022801"/>
    </source>
</evidence>
<name>A0A222WMW8_9BACL</name>
<evidence type="ECO:0000313" key="7">
    <source>
        <dbReference type="EMBL" id="ASR47466.1"/>
    </source>
</evidence>
<dbReference type="InterPro" id="IPR001261">
    <property type="entry name" value="ArgE/DapE_CS"/>
</dbReference>
<evidence type="ECO:0000256" key="1">
    <source>
        <dbReference type="ARBA" id="ARBA00001947"/>
    </source>
</evidence>
<dbReference type="PANTHER" id="PTHR43808">
    <property type="entry name" value="ACETYLORNITHINE DEACETYLASE"/>
    <property type="match status" value="1"/>
</dbReference>
<proteinExistence type="predicted"/>
<dbReference type="PIRSF" id="PIRSF037238">
    <property type="entry name" value="Carboxypeptidase_G2"/>
    <property type="match status" value="1"/>
</dbReference>
<keyword evidence="4" id="KW-0862">Zinc</keyword>
<keyword evidence="8" id="KW-1185">Reference proteome</keyword>
<dbReference type="PROSITE" id="PS00758">
    <property type="entry name" value="ARGE_DAPE_CPG2_1"/>
    <property type="match status" value="1"/>
</dbReference>
<evidence type="ECO:0000256" key="2">
    <source>
        <dbReference type="ARBA" id="ARBA00022723"/>
    </source>
</evidence>
<evidence type="ECO:0000259" key="6">
    <source>
        <dbReference type="Pfam" id="PF07687"/>
    </source>
</evidence>
<feature type="active site" description="Proton acceptor" evidence="5">
    <location>
        <position position="143"/>
    </location>
</feature>
<dbReference type="GO" id="GO:0046872">
    <property type="term" value="F:metal ion binding"/>
    <property type="evidence" value="ECO:0007669"/>
    <property type="project" value="UniProtKB-KW"/>
</dbReference>
<feature type="domain" description="Peptidase M20 dimerisation" evidence="6">
    <location>
        <begin position="178"/>
        <end position="277"/>
    </location>
</feature>
<dbReference type="EMBL" id="CP020028">
    <property type="protein sequence ID" value="ASR47466.1"/>
    <property type="molecule type" value="Genomic_DNA"/>
</dbReference>
<keyword evidence="3" id="KW-0378">Hydrolase</keyword>
<dbReference type="InterPro" id="IPR050072">
    <property type="entry name" value="Peptidase_M20A"/>
</dbReference>
<dbReference type="STRING" id="172713.GCA_001705305_01085"/>